<evidence type="ECO:0000256" key="1">
    <source>
        <dbReference type="SAM" id="SignalP"/>
    </source>
</evidence>
<evidence type="ECO:0000313" key="2">
    <source>
        <dbReference type="EMBL" id="KAG0564315.1"/>
    </source>
</evidence>
<dbReference type="AlphaFoldDB" id="A0A8T0H0Q8"/>
<evidence type="ECO:0000313" key="3">
    <source>
        <dbReference type="Proteomes" id="UP000822688"/>
    </source>
</evidence>
<feature type="chain" id="PRO_5035743747" evidence="1">
    <location>
        <begin position="25"/>
        <end position="52"/>
    </location>
</feature>
<name>A0A8T0H0Q8_CERPU</name>
<reference evidence="2" key="1">
    <citation type="submission" date="2020-06" db="EMBL/GenBank/DDBJ databases">
        <title>WGS assembly of Ceratodon purpureus strain R40.</title>
        <authorList>
            <person name="Carey S.B."/>
            <person name="Jenkins J."/>
            <person name="Shu S."/>
            <person name="Lovell J.T."/>
            <person name="Sreedasyam A."/>
            <person name="Maumus F."/>
            <person name="Tiley G.P."/>
            <person name="Fernandez-Pozo N."/>
            <person name="Barry K."/>
            <person name="Chen C."/>
            <person name="Wang M."/>
            <person name="Lipzen A."/>
            <person name="Daum C."/>
            <person name="Saski C.A."/>
            <person name="Payton A.C."/>
            <person name="Mcbreen J.C."/>
            <person name="Conrad R.E."/>
            <person name="Kollar L.M."/>
            <person name="Olsson S."/>
            <person name="Huttunen S."/>
            <person name="Landis J.B."/>
            <person name="Wickett N.J."/>
            <person name="Johnson M.G."/>
            <person name="Rensing S.A."/>
            <person name="Grimwood J."/>
            <person name="Schmutz J."/>
            <person name="Mcdaniel S.F."/>
        </authorList>
    </citation>
    <scope>NUCLEOTIDE SEQUENCE</scope>
    <source>
        <strain evidence="2">R40</strain>
    </source>
</reference>
<feature type="signal peptide" evidence="1">
    <location>
        <begin position="1"/>
        <end position="24"/>
    </location>
</feature>
<gene>
    <name evidence="2" type="ORF">KC19_8G101000</name>
</gene>
<proteinExistence type="predicted"/>
<dbReference type="EMBL" id="CM026429">
    <property type="protein sequence ID" value="KAG0564315.1"/>
    <property type="molecule type" value="Genomic_DNA"/>
</dbReference>
<sequence>MPVWKVYNLWRFMIQVYIWRCTLVCTVRNDETAEINFSFALGAFALWCLEAP</sequence>
<accession>A0A8T0H0Q8</accession>
<keyword evidence="3" id="KW-1185">Reference proteome</keyword>
<organism evidence="2 3">
    <name type="scientific">Ceratodon purpureus</name>
    <name type="common">Fire moss</name>
    <name type="synonym">Dicranum purpureum</name>
    <dbReference type="NCBI Taxonomy" id="3225"/>
    <lineage>
        <taxon>Eukaryota</taxon>
        <taxon>Viridiplantae</taxon>
        <taxon>Streptophyta</taxon>
        <taxon>Embryophyta</taxon>
        <taxon>Bryophyta</taxon>
        <taxon>Bryophytina</taxon>
        <taxon>Bryopsida</taxon>
        <taxon>Dicranidae</taxon>
        <taxon>Pseudoditrichales</taxon>
        <taxon>Ditrichaceae</taxon>
        <taxon>Ceratodon</taxon>
    </lineage>
</organism>
<keyword evidence="1" id="KW-0732">Signal</keyword>
<protein>
    <submittedName>
        <fullName evidence="2">Uncharacterized protein</fullName>
    </submittedName>
</protein>
<dbReference type="Proteomes" id="UP000822688">
    <property type="component" value="Chromosome 8"/>
</dbReference>
<comment type="caution">
    <text evidence="2">The sequence shown here is derived from an EMBL/GenBank/DDBJ whole genome shotgun (WGS) entry which is preliminary data.</text>
</comment>